<keyword evidence="1" id="KW-0808">Transferase</keyword>
<gene>
    <name evidence="1" type="ORF">NCTC12965_04549</name>
</gene>
<dbReference type="STRING" id="47917.AV650_24925"/>
<dbReference type="AlphaFoldDB" id="A0A0F7D0Y4"/>
<sequence>MRFFAVWVYLAWRDALAKIARSFSPLRRAQDKTVCWLLRHGDYRWFLGLAALSRWLRLNNRGERRRAFVAAANKQCLIDDGRKVDFAKISQRRRLLDLAAAHAANAHLLAQLEHCQVQLNAVVEPLHRAGQPVVLAPLHMVSDVLAGMVGAGVFPGQATVVVSASAEVYQERTRQQAGINLTYCSIHDDNRAIAGNLTSAIMAAADHQRNIMIFPDISPDYTVNTNEAKTAKLSCRLFDRPANLHSGVIRIARALSAQVVSYYLYYDQGIKIHIYPPIPACNLKAKLPELIETSIVRHPEDWLLWHSHSLFFINE</sequence>
<name>A0A0F7D0Y4_SERFO</name>
<reference evidence="1" key="1">
    <citation type="submission" date="2019-05" db="EMBL/GenBank/DDBJ databases">
        <authorList>
            <consortium name="Pathogen Informatics"/>
        </authorList>
    </citation>
    <scope>NUCLEOTIDE SEQUENCE [LARGE SCALE GENOMIC DNA]</scope>
    <source>
        <strain evidence="1">NCTC12965</strain>
    </source>
</reference>
<protein>
    <submittedName>
        <fullName evidence="1">Lauroyl/myristoyl acyltransferase</fullName>
    </submittedName>
</protein>
<dbReference type="GeneID" id="30318957"/>
<accession>A0A0F7D0Y4</accession>
<proteinExistence type="predicted"/>
<dbReference type="KEGG" id="sfw:WN53_02160"/>
<keyword evidence="1" id="KW-0012">Acyltransferase</keyword>
<dbReference type="EMBL" id="CABEEZ010000097">
    <property type="protein sequence ID" value="VTR40757.1"/>
    <property type="molecule type" value="Genomic_DNA"/>
</dbReference>
<organism evidence="1">
    <name type="scientific">Serratia fonticola</name>
    <dbReference type="NCBI Taxonomy" id="47917"/>
    <lineage>
        <taxon>Bacteria</taxon>
        <taxon>Pseudomonadati</taxon>
        <taxon>Pseudomonadota</taxon>
        <taxon>Gammaproteobacteria</taxon>
        <taxon>Enterobacterales</taxon>
        <taxon>Yersiniaceae</taxon>
        <taxon>Serratia</taxon>
    </lineage>
</organism>
<dbReference type="RefSeq" id="WP_024485004.1">
    <property type="nucleotide sequence ID" value="NZ_CAMKUH010000015.1"/>
</dbReference>
<evidence type="ECO:0000313" key="1">
    <source>
        <dbReference type="EMBL" id="VTR40757.1"/>
    </source>
</evidence>
<dbReference type="GO" id="GO:0016746">
    <property type="term" value="F:acyltransferase activity"/>
    <property type="evidence" value="ECO:0007669"/>
    <property type="project" value="UniProtKB-KW"/>
</dbReference>